<proteinExistence type="predicted"/>
<keyword evidence="1" id="KW-0472">Membrane</keyword>
<protein>
    <submittedName>
        <fullName evidence="3">Uncharacterized protein (TIGR02186 family)</fullName>
    </submittedName>
</protein>
<feature type="signal peptide" evidence="2">
    <location>
        <begin position="1"/>
        <end position="17"/>
    </location>
</feature>
<comment type="caution">
    <text evidence="3">The sequence shown here is derived from an EMBL/GenBank/DDBJ whole genome shotgun (WGS) entry which is preliminary data.</text>
</comment>
<keyword evidence="1" id="KW-1133">Transmembrane helix</keyword>
<keyword evidence="2" id="KW-0732">Signal</keyword>
<keyword evidence="1" id="KW-0812">Transmembrane</keyword>
<evidence type="ECO:0000256" key="2">
    <source>
        <dbReference type="SAM" id="SignalP"/>
    </source>
</evidence>
<evidence type="ECO:0000256" key="1">
    <source>
        <dbReference type="SAM" id="Phobius"/>
    </source>
</evidence>
<keyword evidence="4" id="KW-1185">Reference proteome</keyword>
<dbReference type="EMBL" id="JAASRM010000001">
    <property type="protein sequence ID" value="NIK87352.1"/>
    <property type="molecule type" value="Genomic_DNA"/>
</dbReference>
<reference evidence="3 4" key="1">
    <citation type="submission" date="2020-03" db="EMBL/GenBank/DDBJ databases">
        <title>Genomic Encyclopedia of Type Strains, Phase IV (KMG-IV): sequencing the most valuable type-strain genomes for metagenomic binning, comparative biology and taxonomic classification.</title>
        <authorList>
            <person name="Goeker M."/>
        </authorList>
    </citation>
    <scope>NUCLEOTIDE SEQUENCE [LARGE SCALE GENOMIC DNA]</scope>
    <source>
        <strain evidence="3 4">DSM 19867</strain>
    </source>
</reference>
<evidence type="ECO:0000313" key="3">
    <source>
        <dbReference type="EMBL" id="NIK87352.1"/>
    </source>
</evidence>
<feature type="chain" id="PRO_5032703407" evidence="2">
    <location>
        <begin position="18"/>
        <end position="247"/>
    </location>
</feature>
<sequence>MRTLALACLLFFAPAFAEQGLTSMLSQDYLQIYSNFQGSEITVFGALENSSDVGPDSLKGQIVVVVRGPDALQTVRKKERVAGIWINRARAKMWLPSYYFVASTAPLANIASGETLRRYELGLNNLQAEVVASDGSARPYQAALVRAQQKSGLYRENPAGVEQQSTAFRVHVPVPASVPRGSYTVEVYLFRDGNVIAAQSTPFYVDQAGFERRLFEFAHQKPLYYGVATVLMGILLGWGSTFFFKRS</sequence>
<dbReference type="Proteomes" id="UP000570514">
    <property type="component" value="Unassembled WGS sequence"/>
</dbReference>
<evidence type="ECO:0000313" key="4">
    <source>
        <dbReference type="Proteomes" id="UP000570514"/>
    </source>
</evidence>
<organism evidence="3 4">
    <name type="scientific">Rhizomicrobium palustre</name>
    <dbReference type="NCBI Taxonomy" id="189966"/>
    <lineage>
        <taxon>Bacteria</taxon>
        <taxon>Pseudomonadati</taxon>
        <taxon>Pseudomonadota</taxon>
        <taxon>Alphaproteobacteria</taxon>
        <taxon>Micropepsales</taxon>
        <taxon>Micropepsaceae</taxon>
        <taxon>Rhizomicrobium</taxon>
    </lineage>
</organism>
<dbReference type="AlphaFoldDB" id="A0A846MWA0"/>
<gene>
    <name evidence="3" type="ORF">FHS83_000670</name>
</gene>
<feature type="transmembrane region" description="Helical" evidence="1">
    <location>
        <begin position="223"/>
        <end position="244"/>
    </location>
</feature>
<dbReference type="InterPro" id="IPR019088">
    <property type="entry name" value="CHP02186-rel_TM"/>
</dbReference>
<dbReference type="RefSeq" id="WP_167080892.1">
    <property type="nucleotide sequence ID" value="NZ_BAAADC010000001.1"/>
</dbReference>
<name>A0A846MWA0_9PROT</name>
<accession>A0A846MWA0</accession>
<dbReference type="Pfam" id="PF09608">
    <property type="entry name" value="Alph_Pro_TM"/>
    <property type="match status" value="1"/>
</dbReference>